<accession>A0ABV9PW47</accession>
<dbReference type="InterPro" id="IPR029278">
    <property type="entry name" value="Imm26"/>
</dbReference>
<dbReference type="Proteomes" id="UP001596002">
    <property type="component" value="Unassembled WGS sequence"/>
</dbReference>
<dbReference type="RefSeq" id="WP_380024348.1">
    <property type="nucleotide sequence ID" value="NZ_JBHSHC010000022.1"/>
</dbReference>
<comment type="caution">
    <text evidence="1">The sequence shown here is derived from an EMBL/GenBank/DDBJ whole genome shotgun (WGS) entry which is preliminary data.</text>
</comment>
<dbReference type="EMBL" id="JBHSHC010000022">
    <property type="protein sequence ID" value="MFC4766471.1"/>
    <property type="molecule type" value="Genomic_DNA"/>
</dbReference>
<sequence>MKKKKIIARTGDIFSIRIDEKRYSYGQIVADNWYAIFDIVAEKNPPLDQITNRSIVFLVESVDVKIEDGLWQIIGNYSIPKHIHFPKFLVETLEGYMVIDHNGKILGPASEYEIKNLAGKKSYSPAVIEDAVKAKFGSEEWYSYLDNLVYKG</sequence>
<evidence type="ECO:0000313" key="2">
    <source>
        <dbReference type="Proteomes" id="UP001596002"/>
    </source>
</evidence>
<name>A0ABV9PW47_9BACL</name>
<keyword evidence="2" id="KW-1185">Reference proteome</keyword>
<gene>
    <name evidence="1" type="ORF">ACFO8Q_03615</name>
</gene>
<protein>
    <submittedName>
        <fullName evidence="1">Imm26 family immunity protein</fullName>
    </submittedName>
</protein>
<dbReference type="Pfam" id="PF15428">
    <property type="entry name" value="Imm26"/>
    <property type="match status" value="1"/>
</dbReference>
<evidence type="ECO:0000313" key="1">
    <source>
        <dbReference type="EMBL" id="MFC4766471.1"/>
    </source>
</evidence>
<organism evidence="1 2">
    <name type="scientific">Effusibacillus consociatus</name>
    <dbReference type="NCBI Taxonomy" id="1117041"/>
    <lineage>
        <taxon>Bacteria</taxon>
        <taxon>Bacillati</taxon>
        <taxon>Bacillota</taxon>
        <taxon>Bacilli</taxon>
        <taxon>Bacillales</taxon>
        <taxon>Alicyclobacillaceae</taxon>
        <taxon>Effusibacillus</taxon>
    </lineage>
</organism>
<reference evidence="2" key="1">
    <citation type="journal article" date="2019" name="Int. J. Syst. Evol. Microbiol.">
        <title>The Global Catalogue of Microorganisms (GCM) 10K type strain sequencing project: providing services to taxonomists for standard genome sequencing and annotation.</title>
        <authorList>
            <consortium name="The Broad Institute Genomics Platform"/>
            <consortium name="The Broad Institute Genome Sequencing Center for Infectious Disease"/>
            <person name="Wu L."/>
            <person name="Ma J."/>
        </authorList>
    </citation>
    <scope>NUCLEOTIDE SEQUENCE [LARGE SCALE GENOMIC DNA]</scope>
    <source>
        <strain evidence="2">WYCCWR 12678</strain>
    </source>
</reference>
<proteinExistence type="predicted"/>